<evidence type="ECO:0000256" key="6">
    <source>
        <dbReference type="ARBA" id="ARBA00023251"/>
    </source>
</evidence>
<dbReference type="RefSeq" id="WP_342591749.1">
    <property type="nucleotide sequence ID" value="NZ_BAAAJV010000018.1"/>
</dbReference>
<dbReference type="Proteomes" id="UP000698222">
    <property type="component" value="Unassembled WGS sequence"/>
</dbReference>
<protein>
    <submittedName>
        <fullName evidence="9">ABC-2 type transport system ATP-binding protein</fullName>
    </submittedName>
</protein>
<dbReference type="PANTHER" id="PTHR42711">
    <property type="entry name" value="ABC TRANSPORTER ATP-BINDING PROTEIN"/>
    <property type="match status" value="1"/>
</dbReference>
<evidence type="ECO:0000313" key="10">
    <source>
        <dbReference type="Proteomes" id="UP000698222"/>
    </source>
</evidence>
<accession>A0ABS4YL44</accession>
<dbReference type="InterPro" id="IPR050763">
    <property type="entry name" value="ABC_transporter_ATP-binding"/>
</dbReference>
<keyword evidence="5 9" id="KW-0067">ATP-binding</keyword>
<dbReference type="InterPro" id="IPR003593">
    <property type="entry name" value="AAA+_ATPase"/>
</dbReference>
<comment type="similarity">
    <text evidence="2">Belongs to the ABC transporter superfamily.</text>
</comment>
<evidence type="ECO:0000256" key="3">
    <source>
        <dbReference type="ARBA" id="ARBA00022448"/>
    </source>
</evidence>
<keyword evidence="4" id="KW-0547">Nucleotide-binding</keyword>
<evidence type="ECO:0000256" key="5">
    <source>
        <dbReference type="ARBA" id="ARBA00022840"/>
    </source>
</evidence>
<reference evidence="9 10" key="1">
    <citation type="submission" date="2021-03" db="EMBL/GenBank/DDBJ databases">
        <title>Sequencing the genomes of 1000 actinobacteria strains.</title>
        <authorList>
            <person name="Klenk H.-P."/>
        </authorList>
    </citation>
    <scope>NUCLEOTIDE SEQUENCE [LARGE SCALE GENOMIC DNA]</scope>
    <source>
        <strain evidence="9 10">DSM 14564</strain>
    </source>
</reference>
<name>A0ABS4YL44_9MICO</name>
<feature type="region of interest" description="Disordered" evidence="7">
    <location>
        <begin position="243"/>
        <end position="278"/>
    </location>
</feature>
<evidence type="ECO:0000256" key="2">
    <source>
        <dbReference type="ARBA" id="ARBA00005417"/>
    </source>
</evidence>
<evidence type="ECO:0000313" key="9">
    <source>
        <dbReference type="EMBL" id="MBP2409122.1"/>
    </source>
</evidence>
<dbReference type="EMBL" id="JAGIOC010000001">
    <property type="protein sequence ID" value="MBP2409122.1"/>
    <property type="molecule type" value="Genomic_DNA"/>
</dbReference>
<dbReference type="PROSITE" id="PS50893">
    <property type="entry name" value="ABC_TRANSPORTER_2"/>
    <property type="match status" value="1"/>
</dbReference>
<keyword evidence="10" id="KW-1185">Reference proteome</keyword>
<dbReference type="SUPFAM" id="SSF52540">
    <property type="entry name" value="P-loop containing nucleoside triphosphate hydrolases"/>
    <property type="match status" value="1"/>
</dbReference>
<dbReference type="Pfam" id="PF00005">
    <property type="entry name" value="ABC_tran"/>
    <property type="match status" value="1"/>
</dbReference>
<dbReference type="InterPro" id="IPR027417">
    <property type="entry name" value="P-loop_NTPase"/>
</dbReference>
<evidence type="ECO:0000256" key="4">
    <source>
        <dbReference type="ARBA" id="ARBA00022741"/>
    </source>
</evidence>
<keyword evidence="6" id="KW-0046">Antibiotic resistance</keyword>
<dbReference type="SMART" id="SM00382">
    <property type="entry name" value="AAA"/>
    <property type="match status" value="1"/>
</dbReference>
<evidence type="ECO:0000259" key="8">
    <source>
        <dbReference type="PROSITE" id="PS50893"/>
    </source>
</evidence>
<organism evidence="9 10">
    <name type="scientific">Brachybacterium fresconis</name>
    <dbReference type="NCBI Taxonomy" id="173363"/>
    <lineage>
        <taxon>Bacteria</taxon>
        <taxon>Bacillati</taxon>
        <taxon>Actinomycetota</taxon>
        <taxon>Actinomycetes</taxon>
        <taxon>Micrococcales</taxon>
        <taxon>Dermabacteraceae</taxon>
        <taxon>Brachybacterium</taxon>
    </lineage>
</organism>
<comment type="caution">
    <text evidence="9">The sequence shown here is derived from an EMBL/GenBank/DDBJ whole genome shotgun (WGS) entry which is preliminary data.</text>
</comment>
<comment type="subcellular location">
    <subcellularLocation>
        <location evidence="1">Cell membrane</location>
        <topology evidence="1">Peripheral membrane protein</topology>
    </subcellularLocation>
</comment>
<evidence type="ECO:0000256" key="7">
    <source>
        <dbReference type="SAM" id="MobiDB-lite"/>
    </source>
</evidence>
<dbReference type="Gene3D" id="3.40.50.300">
    <property type="entry name" value="P-loop containing nucleotide triphosphate hydrolases"/>
    <property type="match status" value="1"/>
</dbReference>
<evidence type="ECO:0000256" key="1">
    <source>
        <dbReference type="ARBA" id="ARBA00004202"/>
    </source>
</evidence>
<keyword evidence="3" id="KW-0813">Transport</keyword>
<gene>
    <name evidence="9" type="ORF">JOF44_002025</name>
</gene>
<dbReference type="GO" id="GO:0005524">
    <property type="term" value="F:ATP binding"/>
    <property type="evidence" value="ECO:0007669"/>
    <property type="project" value="UniProtKB-KW"/>
</dbReference>
<dbReference type="PANTHER" id="PTHR42711:SF5">
    <property type="entry name" value="ABC TRANSPORTER ATP-BINDING PROTEIN NATA"/>
    <property type="match status" value="1"/>
</dbReference>
<dbReference type="InterPro" id="IPR003439">
    <property type="entry name" value="ABC_transporter-like_ATP-bd"/>
</dbReference>
<proteinExistence type="inferred from homology"/>
<sequence>MNSRDVLLAFDGVAKRYPSGDGLRGMDLEVRAGQVHAIVGMNGAGKSTLMRIALGMTARDSGEVTVLGLSIDKIDTARWRRAGQAVDGVESYPELTVAENLTLAARMHGLVRTEAVRATDRSLADLDLSPLRGRRARDLSAGNRLRARIAAAVVHDPDLIVLDEPTASLDPAGVLLVRGLLTERAVRGAGVLVSSHHLDEVARVADVITVVSRGRAIGRLDPRGADLERAFFHLVHADTATCQGGDGGTPAPFAPGADPPVIPGAAPVDPGSSRERES</sequence>
<feature type="domain" description="ABC transporter" evidence="8">
    <location>
        <begin position="8"/>
        <end position="238"/>
    </location>
</feature>